<name>A4J2G1_DESRM</name>
<dbReference type="OrthoDB" id="1787401at2"/>
<dbReference type="Proteomes" id="UP000001556">
    <property type="component" value="Chromosome"/>
</dbReference>
<gene>
    <name evidence="1" type="ordered locus">Dred_0725</name>
</gene>
<evidence type="ECO:0000313" key="2">
    <source>
        <dbReference type="Proteomes" id="UP000001556"/>
    </source>
</evidence>
<dbReference type="RefSeq" id="WP_011877100.1">
    <property type="nucleotide sequence ID" value="NC_009253.1"/>
</dbReference>
<organism evidence="1 2">
    <name type="scientific">Desulforamulus reducens (strain ATCC BAA-1160 / DSM 100696 / MI-1)</name>
    <name type="common">Desulfotomaculum reducens</name>
    <dbReference type="NCBI Taxonomy" id="349161"/>
    <lineage>
        <taxon>Bacteria</taxon>
        <taxon>Bacillati</taxon>
        <taxon>Bacillota</taxon>
        <taxon>Clostridia</taxon>
        <taxon>Eubacteriales</taxon>
        <taxon>Peptococcaceae</taxon>
        <taxon>Desulforamulus</taxon>
    </lineage>
</organism>
<dbReference type="EMBL" id="CP000612">
    <property type="protein sequence ID" value="ABO49264.1"/>
    <property type="molecule type" value="Genomic_DNA"/>
</dbReference>
<sequence>MAIVYFGGPLDEIRAIMEAGLQAKHRIRATLLEAMIDARNSVGLNRRFKPAVLVIEQLPDTALLNQNSDFSFPCIKNVKSTIKRIYSVKIDFKAPNLASIAGTLSPYAVLQGKNEKHSFHKGVAR</sequence>
<dbReference type="KEGG" id="drm:Dred_0725"/>
<accession>A4J2G1</accession>
<protein>
    <submittedName>
        <fullName evidence="1">Uncharacterized protein</fullName>
    </submittedName>
</protein>
<proteinExistence type="predicted"/>
<dbReference type="HOGENOM" id="CLU_2000244_0_0_9"/>
<reference evidence="1 2" key="1">
    <citation type="submission" date="2007-03" db="EMBL/GenBank/DDBJ databases">
        <title>Complete sequence of Desulfotomaculum reducens MI-1.</title>
        <authorList>
            <consortium name="US DOE Joint Genome Institute"/>
            <person name="Copeland A."/>
            <person name="Lucas S."/>
            <person name="Lapidus A."/>
            <person name="Barry K."/>
            <person name="Detter J.C."/>
            <person name="Glavina del Rio T."/>
            <person name="Hammon N."/>
            <person name="Israni S."/>
            <person name="Dalin E."/>
            <person name="Tice H."/>
            <person name="Pitluck S."/>
            <person name="Sims D."/>
            <person name="Brettin T."/>
            <person name="Bruce D."/>
            <person name="Han C."/>
            <person name="Tapia R."/>
            <person name="Schmutz J."/>
            <person name="Larimer F."/>
            <person name="Land M."/>
            <person name="Hauser L."/>
            <person name="Kyrpides N."/>
            <person name="Kim E."/>
            <person name="Tebo B.M."/>
            <person name="Richardson P."/>
        </authorList>
    </citation>
    <scope>NUCLEOTIDE SEQUENCE [LARGE SCALE GENOMIC DNA]</scope>
    <source>
        <strain evidence="1 2">MI-1</strain>
    </source>
</reference>
<keyword evidence="2" id="KW-1185">Reference proteome</keyword>
<dbReference type="AlphaFoldDB" id="A4J2G1"/>
<evidence type="ECO:0000313" key="1">
    <source>
        <dbReference type="EMBL" id="ABO49264.1"/>
    </source>
</evidence>